<dbReference type="Gene3D" id="2.60.40.1120">
    <property type="entry name" value="Carboxypeptidase-like, regulatory domain"/>
    <property type="match status" value="1"/>
</dbReference>
<comment type="caution">
    <text evidence="2">The sequence shown here is derived from an EMBL/GenBank/DDBJ whole genome shotgun (WGS) entry which is preliminary data.</text>
</comment>
<organism evidence="2 3">
    <name type="scientific">Mucilaginibacter dorajii</name>
    <dbReference type="NCBI Taxonomy" id="692994"/>
    <lineage>
        <taxon>Bacteria</taxon>
        <taxon>Pseudomonadati</taxon>
        <taxon>Bacteroidota</taxon>
        <taxon>Sphingobacteriia</taxon>
        <taxon>Sphingobacteriales</taxon>
        <taxon>Sphingobacteriaceae</taxon>
        <taxon>Mucilaginibacter</taxon>
    </lineage>
</organism>
<dbReference type="Pfam" id="PF13715">
    <property type="entry name" value="CarbopepD_reg_2"/>
    <property type="match status" value="1"/>
</dbReference>
<protein>
    <submittedName>
        <fullName evidence="2">DUF5686 and carboxypeptidase regulatory-like domain-containing protein</fullName>
    </submittedName>
</protein>
<sequence>MKLTLFFALLCSLNIQAFAQQLSISGKITGENNKPVPFASVYIKNTTQGASANSEGAYQLQLKTGSYELQFKAVGYAQQSTIVKLTKNQIININLKTETYQLKDITIHAGGEDPAYAIVRKAIKKRKMYLNEVNAYTCDIYIKGLQKLLAAPKKFMGFDVQKATSEAGLDSSRTGIVYLSESESKYSYMRPDLVHEVQVSSKVSGYNRAFSFNRASDMQVNFYQNFESWKRLSNRPLVSPIAENALFYYNYKLIGVTIENGETINKIQVTPKRGYDPCFEGYIYILEDSWRLSGLQLFITKKANINYVDTLKISQQFYPVDNKVWMPATIKFEFTGGLLGFKLGGYFISVYKNYDLNPVLNKKDFEERINITKGHDKDSVYWAQERPIPLTDEEKKDYEVKGKLAAKRESKPYLDSLDKANNTFKLTNLLLTGIDTRNRYKKEYFHYNGLLPSLLYNTVEGLTINYGASYSKMIDTVNDRFLVVNARVRYGFSDHLLNGVAGVSISVNQMTLSFNGGSDVTDLNSLQPVSSIVNSVYTLFRRENFQKLYQKQFASASFFGRIYGGWQASATAEWANRKWLPNSSDYSFFHKTDRQFTSNNPLNPSQDLPLFPENQSFKISVRTSYDFSNRYETYPFGRRYLPSKYPTIGLSYTKGISGILGSDVSYDQLSADISKSDIDLGFYGQTSFFIGAGKFLNANKIYYPDYKQFDGNQLLVYKPTFNRFLLLDYYNFSTPDKYLEGHLEHNFSGFITNKIPLIRDLKLKEIIDVNYLYTPVLKNYTELGFGLQRGLVRVMYGVSYNSGSNIRNAVRVGISL</sequence>
<feature type="signal peptide" evidence="1">
    <location>
        <begin position="1"/>
        <end position="19"/>
    </location>
</feature>
<dbReference type="EMBL" id="BAAAZC010000030">
    <property type="protein sequence ID" value="GAA3988295.1"/>
    <property type="molecule type" value="Genomic_DNA"/>
</dbReference>
<dbReference type="RefSeq" id="WP_259093109.1">
    <property type="nucleotide sequence ID" value="NZ_BAAAZC010000030.1"/>
</dbReference>
<name>A0ABP7QWP2_9SPHI</name>
<evidence type="ECO:0000313" key="3">
    <source>
        <dbReference type="Proteomes" id="UP001500742"/>
    </source>
</evidence>
<keyword evidence="1" id="KW-0732">Signal</keyword>
<feature type="chain" id="PRO_5047397965" evidence="1">
    <location>
        <begin position="20"/>
        <end position="816"/>
    </location>
</feature>
<evidence type="ECO:0000313" key="2">
    <source>
        <dbReference type="EMBL" id="GAA3988295.1"/>
    </source>
</evidence>
<reference evidence="3" key="1">
    <citation type="journal article" date="2019" name="Int. J. Syst. Evol. Microbiol.">
        <title>The Global Catalogue of Microorganisms (GCM) 10K type strain sequencing project: providing services to taxonomists for standard genome sequencing and annotation.</title>
        <authorList>
            <consortium name="The Broad Institute Genomics Platform"/>
            <consortium name="The Broad Institute Genome Sequencing Center for Infectious Disease"/>
            <person name="Wu L."/>
            <person name="Ma J."/>
        </authorList>
    </citation>
    <scope>NUCLEOTIDE SEQUENCE [LARGE SCALE GENOMIC DNA]</scope>
    <source>
        <strain evidence="3">JCM 16601</strain>
    </source>
</reference>
<dbReference type="Proteomes" id="UP001500742">
    <property type="component" value="Unassembled WGS sequence"/>
</dbReference>
<dbReference type="Pfam" id="PF18939">
    <property type="entry name" value="DUF5686"/>
    <property type="match status" value="1"/>
</dbReference>
<dbReference type="InterPro" id="IPR008969">
    <property type="entry name" value="CarboxyPept-like_regulatory"/>
</dbReference>
<dbReference type="SUPFAM" id="SSF49464">
    <property type="entry name" value="Carboxypeptidase regulatory domain-like"/>
    <property type="match status" value="1"/>
</dbReference>
<accession>A0ABP7QWP2</accession>
<dbReference type="InterPro" id="IPR043741">
    <property type="entry name" value="DUF5686"/>
</dbReference>
<keyword evidence="3" id="KW-1185">Reference proteome</keyword>
<proteinExistence type="predicted"/>
<gene>
    <name evidence="2" type="ORF">GCM10022210_46460</name>
</gene>
<evidence type="ECO:0000256" key="1">
    <source>
        <dbReference type="SAM" id="SignalP"/>
    </source>
</evidence>